<feature type="transmembrane region" description="Helical" evidence="1">
    <location>
        <begin position="107"/>
        <end position="129"/>
    </location>
</feature>
<reference evidence="2 3" key="1">
    <citation type="submission" date="2018-07" db="EMBL/GenBank/DDBJ databases">
        <title>Comparative genomes isolates from brazilian mangrove.</title>
        <authorList>
            <person name="De Araujo J.E."/>
            <person name="Taketani R.G."/>
            <person name="Silva M.C.P."/>
            <person name="Lourenco M.V."/>
            <person name="Oliveira V.M."/>
            <person name="Andreote F.D."/>
        </authorList>
    </citation>
    <scope>NUCLEOTIDE SEQUENCE [LARGE SCALE GENOMIC DNA]</scope>
    <source>
        <strain evidence="2 3">HEX PRIS-MGV</strain>
    </source>
</reference>
<keyword evidence="1" id="KW-0472">Membrane</keyword>
<protein>
    <submittedName>
        <fullName evidence="2">Uncharacterized protein</fullName>
    </submittedName>
</protein>
<evidence type="ECO:0000313" key="2">
    <source>
        <dbReference type="EMBL" id="RCS41108.1"/>
    </source>
</evidence>
<feature type="transmembrane region" description="Helical" evidence="1">
    <location>
        <begin position="12"/>
        <end position="34"/>
    </location>
</feature>
<evidence type="ECO:0000313" key="3">
    <source>
        <dbReference type="Proteomes" id="UP000253562"/>
    </source>
</evidence>
<name>A0A368KK09_9BACT</name>
<feature type="transmembrane region" description="Helical" evidence="1">
    <location>
        <begin position="80"/>
        <end position="100"/>
    </location>
</feature>
<comment type="caution">
    <text evidence="2">The sequence shown here is derived from an EMBL/GenBank/DDBJ whole genome shotgun (WGS) entry which is preliminary data.</text>
</comment>
<keyword evidence="1" id="KW-1133">Transmembrane helix</keyword>
<accession>A0A368KK09</accession>
<gene>
    <name evidence="2" type="ORF">DTL42_21250</name>
</gene>
<proteinExistence type="predicted"/>
<feature type="transmembrane region" description="Helical" evidence="1">
    <location>
        <begin position="46"/>
        <end position="68"/>
    </location>
</feature>
<dbReference type="Proteomes" id="UP000253562">
    <property type="component" value="Unassembled WGS sequence"/>
</dbReference>
<dbReference type="EMBL" id="QPEX01000045">
    <property type="protein sequence ID" value="RCS41108.1"/>
    <property type="molecule type" value="Genomic_DNA"/>
</dbReference>
<keyword evidence="1" id="KW-0812">Transmembrane</keyword>
<sequence length="134" mass="14815">MMLPYMVRATLSIALASPFTPVFLVLLGLAVVIRSHTPVTWHPREMVVLLPLLVTVALIVFGEVMALKHGIGPLWSWQQLTIRALLLSQIVMSGAILWGLKGLRISCLFLLLFEFCLSLAAGFEAAMSVSNRWL</sequence>
<evidence type="ECO:0000256" key="1">
    <source>
        <dbReference type="SAM" id="Phobius"/>
    </source>
</evidence>
<organism evidence="2 3">
    <name type="scientific">Bremerella cremea</name>
    <dbReference type="NCBI Taxonomy" id="1031537"/>
    <lineage>
        <taxon>Bacteria</taxon>
        <taxon>Pseudomonadati</taxon>
        <taxon>Planctomycetota</taxon>
        <taxon>Planctomycetia</taxon>
        <taxon>Pirellulales</taxon>
        <taxon>Pirellulaceae</taxon>
        <taxon>Bremerella</taxon>
    </lineage>
</organism>
<dbReference type="RefSeq" id="WP_114371959.1">
    <property type="nucleotide sequence ID" value="NZ_QPEX01000045.1"/>
</dbReference>
<dbReference type="AlphaFoldDB" id="A0A368KK09"/>